<evidence type="ECO:0000313" key="1">
    <source>
        <dbReference type="EMBL" id="OGY18233.1"/>
    </source>
</evidence>
<proteinExistence type="predicted"/>
<sequence length="241" mass="27430">MKPRRTIIMFTGVPGSGKTTLMSDFLSQFEHDGITASPISEYRYVKGWSKLPDSQPLLQVPGESFVLKQEGYWTMSAFVAKRLAEEIEFRFFQGDSRVVFEAARGVGEPRVDYAQFTRDLLSHLDGKRGELGLVNIEAVAGRWDIEQRIKKRFMHDRSAPPPGTELRYLRTDGLPLCYSTQDLREVFLGVPLVFNEIVHNGSDRETLRAEVVRELYPRLIQELEIPGLGLEGGRMVRGPER</sequence>
<reference evidence="1 2" key="1">
    <citation type="journal article" date="2016" name="Nat. Commun.">
        <title>Thousands of microbial genomes shed light on interconnected biogeochemical processes in an aquifer system.</title>
        <authorList>
            <person name="Anantharaman K."/>
            <person name="Brown C.T."/>
            <person name="Hug L.A."/>
            <person name="Sharon I."/>
            <person name="Castelle C.J."/>
            <person name="Probst A.J."/>
            <person name="Thomas B.C."/>
            <person name="Singh A."/>
            <person name="Wilkins M.J."/>
            <person name="Karaoz U."/>
            <person name="Brodie E.L."/>
            <person name="Williams K.H."/>
            <person name="Hubbard S.S."/>
            <person name="Banfield J.F."/>
        </authorList>
    </citation>
    <scope>NUCLEOTIDE SEQUENCE [LARGE SCALE GENOMIC DNA]</scope>
</reference>
<gene>
    <name evidence="1" type="ORF">A2786_01805</name>
</gene>
<evidence type="ECO:0008006" key="3">
    <source>
        <dbReference type="Google" id="ProtNLM"/>
    </source>
</evidence>
<dbReference type="AlphaFoldDB" id="A0A1G1VS56"/>
<organism evidence="1 2">
    <name type="scientific">Candidatus Chisholmbacteria bacterium RIFCSPHIGHO2_01_FULL_52_32</name>
    <dbReference type="NCBI Taxonomy" id="1797591"/>
    <lineage>
        <taxon>Bacteria</taxon>
        <taxon>Candidatus Chisholmiibacteriota</taxon>
    </lineage>
</organism>
<name>A0A1G1VS56_9BACT</name>
<dbReference type="Gene3D" id="3.40.50.300">
    <property type="entry name" value="P-loop containing nucleotide triphosphate hydrolases"/>
    <property type="match status" value="1"/>
</dbReference>
<protein>
    <recommendedName>
        <fullName evidence="3">NadR/Ttd14 AAA domain-containing protein</fullName>
    </recommendedName>
</protein>
<dbReference type="SUPFAM" id="SSF52540">
    <property type="entry name" value="P-loop containing nucleoside triphosphate hydrolases"/>
    <property type="match status" value="1"/>
</dbReference>
<accession>A0A1G1VS56</accession>
<comment type="caution">
    <text evidence="1">The sequence shown here is derived from an EMBL/GenBank/DDBJ whole genome shotgun (WGS) entry which is preliminary data.</text>
</comment>
<dbReference type="Proteomes" id="UP000179233">
    <property type="component" value="Unassembled WGS sequence"/>
</dbReference>
<evidence type="ECO:0000313" key="2">
    <source>
        <dbReference type="Proteomes" id="UP000179233"/>
    </source>
</evidence>
<dbReference type="InterPro" id="IPR027417">
    <property type="entry name" value="P-loop_NTPase"/>
</dbReference>
<dbReference type="EMBL" id="MHCJ01000003">
    <property type="protein sequence ID" value="OGY18233.1"/>
    <property type="molecule type" value="Genomic_DNA"/>
</dbReference>